<proteinExistence type="predicted"/>
<dbReference type="STRING" id="10181.G5ATI8"/>
<evidence type="ECO:0000313" key="3">
    <source>
        <dbReference type="Proteomes" id="UP000006813"/>
    </source>
</evidence>
<reference evidence="2 3" key="1">
    <citation type="journal article" date="2011" name="Nature">
        <title>Genome sequencing reveals insights into physiology and longevity of the naked mole rat.</title>
        <authorList>
            <person name="Kim E.B."/>
            <person name="Fang X."/>
            <person name="Fushan A.A."/>
            <person name="Huang Z."/>
            <person name="Lobanov A.V."/>
            <person name="Han L."/>
            <person name="Marino S.M."/>
            <person name="Sun X."/>
            <person name="Turanov A.A."/>
            <person name="Yang P."/>
            <person name="Yim S.H."/>
            <person name="Zhao X."/>
            <person name="Kasaikina M.V."/>
            <person name="Stoletzki N."/>
            <person name="Peng C."/>
            <person name="Polak P."/>
            <person name="Xiong Z."/>
            <person name="Kiezun A."/>
            <person name="Zhu Y."/>
            <person name="Chen Y."/>
            <person name="Kryukov G.V."/>
            <person name="Zhang Q."/>
            <person name="Peshkin L."/>
            <person name="Yang L."/>
            <person name="Bronson R.T."/>
            <person name="Buffenstein R."/>
            <person name="Wang B."/>
            <person name="Han C."/>
            <person name="Li Q."/>
            <person name="Chen L."/>
            <person name="Zhao W."/>
            <person name="Sunyaev S.R."/>
            <person name="Park T.J."/>
            <person name="Zhang G."/>
            <person name="Wang J."/>
            <person name="Gladyshev V.N."/>
        </authorList>
    </citation>
    <scope>NUCLEOTIDE SEQUENCE [LARGE SCALE GENOMIC DNA]</scope>
</reference>
<organism evidence="2 3">
    <name type="scientific">Heterocephalus glaber</name>
    <name type="common">Naked mole rat</name>
    <dbReference type="NCBI Taxonomy" id="10181"/>
    <lineage>
        <taxon>Eukaryota</taxon>
        <taxon>Metazoa</taxon>
        <taxon>Chordata</taxon>
        <taxon>Craniata</taxon>
        <taxon>Vertebrata</taxon>
        <taxon>Euteleostomi</taxon>
        <taxon>Mammalia</taxon>
        <taxon>Eutheria</taxon>
        <taxon>Euarchontoglires</taxon>
        <taxon>Glires</taxon>
        <taxon>Rodentia</taxon>
        <taxon>Hystricomorpha</taxon>
        <taxon>Bathyergidae</taxon>
        <taxon>Heterocephalus</taxon>
    </lineage>
</organism>
<gene>
    <name evidence="2" type="ORF">GW7_19411</name>
</gene>
<feature type="region of interest" description="Disordered" evidence="1">
    <location>
        <begin position="83"/>
        <end position="128"/>
    </location>
</feature>
<evidence type="ECO:0000313" key="2">
    <source>
        <dbReference type="EMBL" id="EHB00349.1"/>
    </source>
</evidence>
<name>G5ATI8_HETGA</name>
<protein>
    <submittedName>
        <fullName evidence="2">Uncharacterized protein</fullName>
    </submittedName>
</protein>
<dbReference type="InParanoid" id="G5ATI8"/>
<evidence type="ECO:0000256" key="1">
    <source>
        <dbReference type="SAM" id="MobiDB-lite"/>
    </source>
</evidence>
<dbReference type="AlphaFoldDB" id="G5ATI8"/>
<accession>G5ATI8</accession>
<dbReference type="EMBL" id="JH166929">
    <property type="protein sequence ID" value="EHB00349.1"/>
    <property type="molecule type" value="Genomic_DNA"/>
</dbReference>
<dbReference type="Proteomes" id="UP000006813">
    <property type="component" value="Unassembled WGS sequence"/>
</dbReference>
<sequence>MAPAARPPAVGWDGSLLEFCLLVYQEVHEPKSLGWSCPWGSWPCCVLTKVMRALPRWGPGPWHPVPEANVLWLDRGPGGADCLPGTFSPNGTLDQGERQEGAEEPADPEALQPRPYVTTVAVEKDPHR</sequence>